<name>A0A2Z6M7W7_TRISU</name>
<accession>A0A2Z6M7W7</accession>
<dbReference type="AlphaFoldDB" id="A0A2Z6M7W7"/>
<evidence type="ECO:0000313" key="2">
    <source>
        <dbReference type="Proteomes" id="UP000242715"/>
    </source>
</evidence>
<gene>
    <name evidence="1" type="ORF">TSUD_34750</name>
</gene>
<dbReference type="EMBL" id="DF973232">
    <property type="protein sequence ID" value="GAU21512.1"/>
    <property type="molecule type" value="Genomic_DNA"/>
</dbReference>
<sequence length="65" mass="7138">MVLLDSSLKVDATRAPEAYALHEPHAPKAHPTVVHVKAQRICLYRLCVSGSLIAEAVIETLFLLM</sequence>
<protein>
    <submittedName>
        <fullName evidence="1">Uncharacterized protein</fullName>
    </submittedName>
</protein>
<evidence type="ECO:0000313" key="1">
    <source>
        <dbReference type="EMBL" id="GAU21512.1"/>
    </source>
</evidence>
<dbReference type="Proteomes" id="UP000242715">
    <property type="component" value="Unassembled WGS sequence"/>
</dbReference>
<reference evidence="2" key="1">
    <citation type="journal article" date="2017" name="Front. Plant Sci.">
        <title>Climate Clever Clovers: New Paradigm to Reduce the Environmental Footprint of Ruminants by Breeding Low Methanogenic Forages Utilizing Haplotype Variation.</title>
        <authorList>
            <person name="Kaur P."/>
            <person name="Appels R."/>
            <person name="Bayer P.E."/>
            <person name="Keeble-Gagnere G."/>
            <person name="Wang J."/>
            <person name="Hirakawa H."/>
            <person name="Shirasawa K."/>
            <person name="Vercoe P."/>
            <person name="Stefanova K."/>
            <person name="Durmic Z."/>
            <person name="Nichols P."/>
            <person name="Revell C."/>
            <person name="Isobe S.N."/>
            <person name="Edwards D."/>
            <person name="Erskine W."/>
        </authorList>
    </citation>
    <scope>NUCLEOTIDE SEQUENCE [LARGE SCALE GENOMIC DNA]</scope>
    <source>
        <strain evidence="2">cv. Daliak</strain>
    </source>
</reference>
<proteinExistence type="predicted"/>
<keyword evidence="2" id="KW-1185">Reference proteome</keyword>
<organism evidence="1 2">
    <name type="scientific">Trifolium subterraneum</name>
    <name type="common">Subterranean clover</name>
    <dbReference type="NCBI Taxonomy" id="3900"/>
    <lineage>
        <taxon>Eukaryota</taxon>
        <taxon>Viridiplantae</taxon>
        <taxon>Streptophyta</taxon>
        <taxon>Embryophyta</taxon>
        <taxon>Tracheophyta</taxon>
        <taxon>Spermatophyta</taxon>
        <taxon>Magnoliopsida</taxon>
        <taxon>eudicotyledons</taxon>
        <taxon>Gunneridae</taxon>
        <taxon>Pentapetalae</taxon>
        <taxon>rosids</taxon>
        <taxon>fabids</taxon>
        <taxon>Fabales</taxon>
        <taxon>Fabaceae</taxon>
        <taxon>Papilionoideae</taxon>
        <taxon>50 kb inversion clade</taxon>
        <taxon>NPAAA clade</taxon>
        <taxon>Hologalegina</taxon>
        <taxon>IRL clade</taxon>
        <taxon>Trifolieae</taxon>
        <taxon>Trifolium</taxon>
    </lineage>
</organism>